<comment type="caution">
    <text evidence="1">The sequence shown here is derived from an EMBL/GenBank/DDBJ whole genome shotgun (WGS) entry which is preliminary data.</text>
</comment>
<name>A0ABR7X8U3_9SPHI</name>
<proteinExistence type="predicted"/>
<dbReference type="InterPro" id="IPR032710">
    <property type="entry name" value="NTF2-like_dom_sf"/>
</dbReference>
<sequence length="178" mass="19778">MKKFIKPNFEFIFSVALIAILGLPPLVMAKAYKNIDPISAIIPPVDLKKDQDMLKQTSEAIRAGFAHGDVAAIMSYHHPDVVKALNYASYSNGREAVKADLLKTLNIYNLEFSKNKVESLLINGDTAVEQTLFTIKGTPKSGGEPFVFEGRAMIIYIRYKESPTGWATIREMIQPATK</sequence>
<accession>A0ABR7X8U3</accession>
<evidence type="ECO:0000313" key="1">
    <source>
        <dbReference type="EMBL" id="MBD1386980.1"/>
    </source>
</evidence>
<evidence type="ECO:0000313" key="2">
    <source>
        <dbReference type="Proteomes" id="UP000618754"/>
    </source>
</evidence>
<gene>
    <name evidence="1" type="ORF">IDJ75_16965</name>
</gene>
<reference evidence="1 2" key="1">
    <citation type="submission" date="2020-09" db="EMBL/GenBank/DDBJ databases">
        <title>Novel species of Mucilaginibacter isolated from a glacier on the Tibetan Plateau.</title>
        <authorList>
            <person name="Liu Q."/>
            <person name="Xin Y.-H."/>
        </authorList>
    </citation>
    <scope>NUCLEOTIDE SEQUENCE [LARGE SCALE GENOMIC DNA]</scope>
    <source>
        <strain evidence="1 2">CGMCC 1.13878</strain>
    </source>
</reference>
<dbReference type="SUPFAM" id="SSF54427">
    <property type="entry name" value="NTF2-like"/>
    <property type="match status" value="1"/>
</dbReference>
<dbReference type="Proteomes" id="UP000618754">
    <property type="component" value="Unassembled WGS sequence"/>
</dbReference>
<dbReference type="EMBL" id="JACWMW010000004">
    <property type="protein sequence ID" value="MBD1386980.1"/>
    <property type="molecule type" value="Genomic_DNA"/>
</dbReference>
<organism evidence="1 2">
    <name type="scientific">Mucilaginibacter rigui</name>
    <dbReference type="NCBI Taxonomy" id="534635"/>
    <lineage>
        <taxon>Bacteria</taxon>
        <taxon>Pseudomonadati</taxon>
        <taxon>Bacteroidota</taxon>
        <taxon>Sphingobacteriia</taxon>
        <taxon>Sphingobacteriales</taxon>
        <taxon>Sphingobacteriaceae</taxon>
        <taxon>Mucilaginibacter</taxon>
    </lineage>
</organism>
<dbReference type="RefSeq" id="WP_191176835.1">
    <property type="nucleotide sequence ID" value="NZ_JACWMW010000004.1"/>
</dbReference>
<protein>
    <submittedName>
        <fullName evidence="1">Nuclear transport factor 2 family protein</fullName>
    </submittedName>
</protein>
<dbReference type="Gene3D" id="3.10.450.50">
    <property type="match status" value="1"/>
</dbReference>
<keyword evidence="2" id="KW-1185">Reference proteome</keyword>